<reference evidence="7 8" key="1">
    <citation type="journal article" date="2014" name="BMC Genomics">
        <title>Comparative genome sequencing reveals chemotype-specific gene clusters in the toxigenic black mold Stachybotrys.</title>
        <authorList>
            <person name="Semeiks J."/>
            <person name="Borek D."/>
            <person name="Otwinowski Z."/>
            <person name="Grishin N.V."/>
        </authorList>
    </citation>
    <scope>NUCLEOTIDE SEQUENCE [LARGE SCALE GENOMIC DNA]</scope>
    <source>
        <strain evidence="8">CBS 109288 / IBT 7711</strain>
    </source>
</reference>
<feature type="region of interest" description="Disordered" evidence="5">
    <location>
        <begin position="53"/>
        <end position="74"/>
    </location>
</feature>
<dbReference type="Pfam" id="PF04082">
    <property type="entry name" value="Fungal_trans"/>
    <property type="match status" value="1"/>
</dbReference>
<dbReference type="SMART" id="SM00066">
    <property type="entry name" value="GAL4"/>
    <property type="match status" value="1"/>
</dbReference>
<evidence type="ECO:0000259" key="6">
    <source>
        <dbReference type="PROSITE" id="PS50048"/>
    </source>
</evidence>
<organism evidence="7 8">
    <name type="scientific">Stachybotrys chartarum (strain CBS 109288 / IBT 7711)</name>
    <name type="common">Toxic black mold</name>
    <name type="synonym">Stilbospora chartarum</name>
    <dbReference type="NCBI Taxonomy" id="1280523"/>
    <lineage>
        <taxon>Eukaryota</taxon>
        <taxon>Fungi</taxon>
        <taxon>Dikarya</taxon>
        <taxon>Ascomycota</taxon>
        <taxon>Pezizomycotina</taxon>
        <taxon>Sordariomycetes</taxon>
        <taxon>Hypocreomycetidae</taxon>
        <taxon>Hypocreales</taxon>
        <taxon>Stachybotryaceae</taxon>
        <taxon>Stachybotrys</taxon>
    </lineage>
</organism>
<dbReference type="PANTHER" id="PTHR47840:SF1">
    <property type="entry name" value="ZN(II)2CYS6 TRANSCRIPTION FACTOR (EUROFUNG)"/>
    <property type="match status" value="1"/>
</dbReference>
<dbReference type="Gene3D" id="4.10.240.10">
    <property type="entry name" value="Zn(2)-C6 fungal-type DNA-binding domain"/>
    <property type="match status" value="1"/>
</dbReference>
<evidence type="ECO:0000256" key="4">
    <source>
        <dbReference type="ARBA" id="ARBA00023242"/>
    </source>
</evidence>
<dbReference type="GO" id="GO:0006351">
    <property type="term" value="P:DNA-templated transcription"/>
    <property type="evidence" value="ECO:0007669"/>
    <property type="project" value="InterPro"/>
</dbReference>
<dbReference type="EMBL" id="KL647405">
    <property type="protein sequence ID" value="KEY75041.1"/>
    <property type="molecule type" value="Genomic_DNA"/>
</dbReference>
<protein>
    <recommendedName>
        <fullName evidence="6">Zn(2)-C6 fungal-type domain-containing protein</fullName>
    </recommendedName>
</protein>
<proteinExistence type="predicted"/>
<keyword evidence="3" id="KW-0804">Transcription</keyword>
<dbReference type="GO" id="GO:0008270">
    <property type="term" value="F:zinc ion binding"/>
    <property type="evidence" value="ECO:0007669"/>
    <property type="project" value="InterPro"/>
</dbReference>
<dbReference type="Proteomes" id="UP000028045">
    <property type="component" value="Unassembled WGS sequence"/>
</dbReference>
<name>A0A084BBW2_STACB</name>
<gene>
    <name evidence="7" type="ORF">S7711_01375</name>
</gene>
<feature type="domain" description="Zn(2)-C6 fungal-type" evidence="6">
    <location>
        <begin position="17"/>
        <end position="50"/>
    </location>
</feature>
<dbReference type="InterPro" id="IPR036864">
    <property type="entry name" value="Zn2-C6_fun-type_DNA-bd_sf"/>
</dbReference>
<dbReference type="InterPro" id="IPR001138">
    <property type="entry name" value="Zn2Cys6_DnaBD"/>
</dbReference>
<dbReference type="PROSITE" id="PS50048">
    <property type="entry name" value="ZN2_CY6_FUNGAL_2"/>
    <property type="match status" value="1"/>
</dbReference>
<keyword evidence="1" id="KW-0479">Metal-binding</keyword>
<dbReference type="SUPFAM" id="SSF57701">
    <property type="entry name" value="Zn2/Cys6 DNA-binding domain"/>
    <property type="match status" value="1"/>
</dbReference>
<evidence type="ECO:0000256" key="2">
    <source>
        <dbReference type="ARBA" id="ARBA00023015"/>
    </source>
</evidence>
<evidence type="ECO:0000313" key="8">
    <source>
        <dbReference type="Proteomes" id="UP000028045"/>
    </source>
</evidence>
<keyword evidence="8" id="KW-1185">Reference proteome</keyword>
<evidence type="ECO:0000256" key="1">
    <source>
        <dbReference type="ARBA" id="ARBA00022723"/>
    </source>
</evidence>
<accession>A0A084BBW2</accession>
<evidence type="ECO:0000256" key="3">
    <source>
        <dbReference type="ARBA" id="ARBA00023163"/>
    </source>
</evidence>
<dbReference type="GO" id="GO:0000981">
    <property type="term" value="F:DNA-binding transcription factor activity, RNA polymerase II-specific"/>
    <property type="evidence" value="ECO:0007669"/>
    <property type="project" value="InterPro"/>
</dbReference>
<dbReference type="InterPro" id="IPR007219">
    <property type="entry name" value="XnlR_reg_dom"/>
</dbReference>
<dbReference type="CDD" id="cd00067">
    <property type="entry name" value="GAL4"/>
    <property type="match status" value="1"/>
</dbReference>
<dbReference type="AlphaFoldDB" id="A0A084BBW2"/>
<evidence type="ECO:0000256" key="5">
    <source>
        <dbReference type="SAM" id="MobiDB-lite"/>
    </source>
</evidence>
<dbReference type="PANTHER" id="PTHR47840">
    <property type="entry name" value="ZN(II)2CYS6 TRANSCRIPTION FACTOR (EUROFUNG)-RELATED"/>
    <property type="match status" value="1"/>
</dbReference>
<dbReference type="Pfam" id="PF00172">
    <property type="entry name" value="Zn_clus"/>
    <property type="match status" value="1"/>
</dbReference>
<evidence type="ECO:0000313" key="7">
    <source>
        <dbReference type="EMBL" id="KEY75041.1"/>
    </source>
</evidence>
<keyword evidence="2" id="KW-0805">Transcription regulation</keyword>
<dbReference type="OrthoDB" id="6509908at2759"/>
<sequence>MTDTERPPKRLRRDTRRCYECRRRKVKCQRASEAVDTCSECVRTGATCSLDPPLESTAQSQSLDQGAAVSTSPDQDARFRRIEDLLQQILQLQQLTSANSCPPPIDFTLAQNGSDAFTFDFSASTAVVTTSPCALVPAAFDSASSSTTQRTDPVRERLLSLLPSQEDAFIVCSSTKAWILELPEPPAQVWCPGQRTSFVNVASDAHSTLIRISKLLLYLSLCMQQLPTDFDASQLGIGSPEDAVQTFIHTVTSSVLFNDDLVSSEEGLECFSLLGMIYINNFDLKRAWLVFRRALDVGRLLGLDENFASSASNDSQEQSHSHRLWLSAVMGDCYCSLLLGMKTSWTPLPLNRRSSTFNLDDDDLSIQLCLIASNWSRTELVDDRHFETACKAANEALDELQDTMPSSWWQTPSLGHEQSLDAARDYERLVRQAWFFQIRILVNLFAVGSNQLSQESAFKEHALEAARITLHRYQSVRLADNSQLHCRVLDIAAYVAIVTIVLVKLSTNKAPGFGRPDSDTLLSEQALKSLEQLSAASPREQVARQSVEIVAELWRAGTEQAAPDVTLGSASTSPRFDTLFGGEPSSDKRNGAAELLSAVFRKAIVSSERLTQVVDQTLLFVNKPRQGKCPIELEEDLIDTLFNSQAFN</sequence>
<feature type="compositionally biased region" description="Polar residues" evidence="5">
    <location>
        <begin position="56"/>
        <end position="74"/>
    </location>
</feature>
<keyword evidence="4" id="KW-0539">Nucleus</keyword>
<dbReference type="GO" id="GO:0003677">
    <property type="term" value="F:DNA binding"/>
    <property type="evidence" value="ECO:0007669"/>
    <property type="project" value="InterPro"/>
</dbReference>
<dbReference type="HOGENOM" id="CLU_423458_0_0_1"/>
<dbReference type="CDD" id="cd12148">
    <property type="entry name" value="fungal_TF_MHR"/>
    <property type="match status" value="1"/>
</dbReference>